<feature type="region of interest" description="Disordered" evidence="1">
    <location>
        <begin position="62"/>
        <end position="89"/>
    </location>
</feature>
<keyword evidence="3" id="KW-0413">Isomerase</keyword>
<sequence length="315" mass="34170">MIPRSARLHRGASPRGREATRRAFCYLGRVITVNRGTNFGRLATLTRLVSIAALLALAGCGGQDEPSFRPTRASAEDREQRAEQVPARERPVQIEGPARPAGDPPVVEVQAQPQAAIDPRLMNPSQLTERAPDVFVAELDTTEGPIRIEVHRDWAPNGADRFYNLVRAGFFGDVAFFRVIDGFMAQGGIHGNPTVAAAWQRASIPDDPVVQHNTRGMVSYAMAGPGSRTTQFFINLVDNSRLDGMGFAPFGRVLDMATVDRLHSGYGEGAPSGRGPAQARIQREGNTYLRAEFPDLDYIRSARIADGAGGGRPAR</sequence>
<dbReference type="PRINTS" id="PR00153">
    <property type="entry name" value="CSAPPISMRASE"/>
</dbReference>
<accession>A0A0F6YLF2</accession>
<dbReference type="InterPro" id="IPR002130">
    <property type="entry name" value="Cyclophilin-type_PPIase_dom"/>
</dbReference>
<name>A0A0F6YLF2_9BACT</name>
<dbReference type="CDD" id="cd00317">
    <property type="entry name" value="cyclophilin"/>
    <property type="match status" value="1"/>
</dbReference>
<dbReference type="PROSITE" id="PS50072">
    <property type="entry name" value="CSA_PPIASE_2"/>
    <property type="match status" value="1"/>
</dbReference>
<evidence type="ECO:0000256" key="1">
    <source>
        <dbReference type="SAM" id="MobiDB-lite"/>
    </source>
</evidence>
<dbReference type="Gene3D" id="2.40.100.10">
    <property type="entry name" value="Cyclophilin-like"/>
    <property type="match status" value="1"/>
</dbReference>
<dbReference type="GO" id="GO:0003755">
    <property type="term" value="F:peptidyl-prolyl cis-trans isomerase activity"/>
    <property type="evidence" value="ECO:0007669"/>
    <property type="project" value="InterPro"/>
</dbReference>
<organism evidence="3 4">
    <name type="scientific">Sandaracinus amylolyticus</name>
    <dbReference type="NCBI Taxonomy" id="927083"/>
    <lineage>
        <taxon>Bacteria</taxon>
        <taxon>Pseudomonadati</taxon>
        <taxon>Myxococcota</taxon>
        <taxon>Polyangia</taxon>
        <taxon>Polyangiales</taxon>
        <taxon>Sandaracinaceae</taxon>
        <taxon>Sandaracinus</taxon>
    </lineage>
</organism>
<reference evidence="3 4" key="1">
    <citation type="submission" date="2015-03" db="EMBL/GenBank/DDBJ databases">
        <title>Genome assembly of Sandaracinus amylolyticus DSM 53668.</title>
        <authorList>
            <person name="Sharma G."/>
            <person name="Subramanian S."/>
        </authorList>
    </citation>
    <scope>NUCLEOTIDE SEQUENCE [LARGE SCALE GENOMIC DNA]</scope>
    <source>
        <strain evidence="3 4">DSM 53668</strain>
    </source>
</reference>
<gene>
    <name evidence="3" type="ORF">DB32_006537</name>
</gene>
<keyword evidence="4" id="KW-1185">Reference proteome</keyword>
<dbReference type="InterPro" id="IPR029000">
    <property type="entry name" value="Cyclophilin-like_dom_sf"/>
</dbReference>
<dbReference type="SUPFAM" id="SSF50891">
    <property type="entry name" value="Cyclophilin-like"/>
    <property type="match status" value="1"/>
</dbReference>
<proteinExistence type="predicted"/>
<feature type="domain" description="PPIase cyclophilin-type" evidence="2">
    <location>
        <begin position="144"/>
        <end position="278"/>
    </location>
</feature>
<protein>
    <submittedName>
        <fullName evidence="3">Peptidyl-prolyl cis-trans isomerase PpiA</fullName>
    </submittedName>
</protein>
<dbReference type="AlphaFoldDB" id="A0A0F6YLF2"/>
<dbReference type="InterPro" id="IPR044666">
    <property type="entry name" value="Cyclophilin_A-like"/>
</dbReference>
<dbReference type="STRING" id="927083.DB32_006537"/>
<evidence type="ECO:0000259" key="2">
    <source>
        <dbReference type="PROSITE" id="PS50072"/>
    </source>
</evidence>
<evidence type="ECO:0000313" key="3">
    <source>
        <dbReference type="EMBL" id="AKF09388.1"/>
    </source>
</evidence>
<dbReference type="Proteomes" id="UP000034883">
    <property type="component" value="Chromosome"/>
</dbReference>
<dbReference type="KEGG" id="samy:DB32_006537"/>
<dbReference type="PANTHER" id="PTHR45625">
    <property type="entry name" value="PEPTIDYL-PROLYL CIS-TRANS ISOMERASE-RELATED"/>
    <property type="match status" value="1"/>
</dbReference>
<dbReference type="PANTHER" id="PTHR45625:SF6">
    <property type="entry name" value="SPLICEOSOME-ASSOCIATED PROTEIN CWC27 HOMOLOG"/>
    <property type="match status" value="1"/>
</dbReference>
<dbReference type="EMBL" id="CP011125">
    <property type="protein sequence ID" value="AKF09388.1"/>
    <property type="molecule type" value="Genomic_DNA"/>
</dbReference>
<evidence type="ECO:0000313" key="4">
    <source>
        <dbReference type="Proteomes" id="UP000034883"/>
    </source>
</evidence>
<feature type="compositionally biased region" description="Basic and acidic residues" evidence="1">
    <location>
        <begin position="74"/>
        <end position="89"/>
    </location>
</feature>
<dbReference type="Pfam" id="PF00160">
    <property type="entry name" value="Pro_isomerase"/>
    <property type="match status" value="1"/>
</dbReference>